<protein>
    <submittedName>
        <fullName evidence="1">Uncharacterized protein</fullName>
    </submittedName>
</protein>
<reference evidence="1 2" key="1">
    <citation type="journal article" date="2014" name="Int. J. Syst. Evol. Microbiol.">
        <title>Complete genome sequence of Corynebacterium casei LMG S-19264T (=DSM 44701T), isolated from a smear-ripened cheese.</title>
        <authorList>
            <consortium name="US DOE Joint Genome Institute (JGI-PGF)"/>
            <person name="Walter F."/>
            <person name="Albersmeier A."/>
            <person name="Kalinowski J."/>
            <person name="Ruckert C."/>
        </authorList>
    </citation>
    <scope>NUCLEOTIDE SEQUENCE [LARGE SCALE GENOMIC DNA]</scope>
    <source>
        <strain evidence="1 2">NBRC 110095</strain>
    </source>
</reference>
<evidence type="ECO:0000313" key="2">
    <source>
        <dbReference type="Proteomes" id="UP001156870"/>
    </source>
</evidence>
<sequence length="55" mass="5728">MGLLVIELAGAVDMRGVSLLHMIIYTIFCGKCNAAVNNETTQISISSNAGTSANL</sequence>
<keyword evidence="2" id="KW-1185">Reference proteome</keyword>
<organism evidence="1 2">
    <name type="scientific">Marinibactrum halimedae</name>
    <dbReference type="NCBI Taxonomy" id="1444977"/>
    <lineage>
        <taxon>Bacteria</taxon>
        <taxon>Pseudomonadati</taxon>
        <taxon>Pseudomonadota</taxon>
        <taxon>Gammaproteobacteria</taxon>
        <taxon>Cellvibrionales</taxon>
        <taxon>Cellvibrionaceae</taxon>
        <taxon>Marinibactrum</taxon>
    </lineage>
</organism>
<evidence type="ECO:0000313" key="1">
    <source>
        <dbReference type="EMBL" id="GLS26817.1"/>
    </source>
</evidence>
<comment type="caution">
    <text evidence="1">The sequence shown here is derived from an EMBL/GenBank/DDBJ whole genome shotgun (WGS) entry which is preliminary data.</text>
</comment>
<dbReference type="Proteomes" id="UP001156870">
    <property type="component" value="Unassembled WGS sequence"/>
</dbReference>
<proteinExistence type="predicted"/>
<accession>A0AA37TCL1</accession>
<dbReference type="EMBL" id="BSPD01000061">
    <property type="protein sequence ID" value="GLS26817.1"/>
    <property type="molecule type" value="Genomic_DNA"/>
</dbReference>
<name>A0AA37TCL1_9GAMM</name>
<gene>
    <name evidence="1" type="ORF">GCM10007877_25360</name>
</gene>
<dbReference type="AlphaFoldDB" id="A0AA37TCL1"/>